<sequence length="122" mass="14208">MEARKVIVCGLPAKGVRPVVPQDPREDACDDVKEITRAEYRRSQGFSLVRLEEDEDIEPGYREAIKRMIKEEKKLARGDSSRGMGGGPNRRSRFKLSFKWGWVFVWVWVQTISLKFVRHKET</sequence>
<accession>V4L987</accession>
<dbReference type="EMBL" id="KI517488">
    <property type="protein sequence ID" value="ESQ38927.1"/>
    <property type="molecule type" value="Genomic_DNA"/>
</dbReference>
<dbReference type="Gramene" id="ESQ38927">
    <property type="protein sequence ID" value="ESQ38927"/>
    <property type="gene ID" value="EUTSA_v10001847mg"/>
</dbReference>
<dbReference type="AlphaFoldDB" id="V4L987"/>
<dbReference type="Proteomes" id="UP000030689">
    <property type="component" value="Unassembled WGS sequence"/>
</dbReference>
<keyword evidence="2" id="KW-1185">Reference proteome</keyword>
<dbReference type="KEGG" id="eus:EUTSA_v10001847mg"/>
<organism evidence="1 2">
    <name type="scientific">Eutrema salsugineum</name>
    <name type="common">Saltwater cress</name>
    <name type="synonym">Sisymbrium salsugineum</name>
    <dbReference type="NCBI Taxonomy" id="72664"/>
    <lineage>
        <taxon>Eukaryota</taxon>
        <taxon>Viridiplantae</taxon>
        <taxon>Streptophyta</taxon>
        <taxon>Embryophyta</taxon>
        <taxon>Tracheophyta</taxon>
        <taxon>Spermatophyta</taxon>
        <taxon>Magnoliopsida</taxon>
        <taxon>eudicotyledons</taxon>
        <taxon>Gunneridae</taxon>
        <taxon>Pentapetalae</taxon>
        <taxon>rosids</taxon>
        <taxon>malvids</taxon>
        <taxon>Brassicales</taxon>
        <taxon>Brassicaceae</taxon>
        <taxon>Eutremeae</taxon>
        <taxon>Eutrema</taxon>
    </lineage>
</organism>
<evidence type="ECO:0000313" key="2">
    <source>
        <dbReference type="Proteomes" id="UP000030689"/>
    </source>
</evidence>
<name>V4L987_EUTSA</name>
<gene>
    <name evidence="1" type="ORF">EUTSA_v10001847mg</name>
</gene>
<reference evidence="1 2" key="1">
    <citation type="journal article" date="2013" name="Front. Plant Sci.">
        <title>The Reference Genome of the Halophytic Plant Eutrema salsugineum.</title>
        <authorList>
            <person name="Yang R."/>
            <person name="Jarvis D.E."/>
            <person name="Chen H."/>
            <person name="Beilstein M.A."/>
            <person name="Grimwood J."/>
            <person name="Jenkins J."/>
            <person name="Shu S."/>
            <person name="Prochnik S."/>
            <person name="Xin M."/>
            <person name="Ma C."/>
            <person name="Schmutz J."/>
            <person name="Wing R.A."/>
            <person name="Mitchell-Olds T."/>
            <person name="Schumaker K.S."/>
            <person name="Wang X."/>
        </authorList>
    </citation>
    <scope>NUCLEOTIDE SEQUENCE [LARGE SCALE GENOMIC DNA]</scope>
</reference>
<evidence type="ECO:0000313" key="1">
    <source>
        <dbReference type="EMBL" id="ESQ38927.1"/>
    </source>
</evidence>
<protein>
    <submittedName>
        <fullName evidence="1">Uncharacterized protein</fullName>
    </submittedName>
</protein>
<proteinExistence type="predicted"/>
<dbReference type="OrthoDB" id="1624952at2759"/>